<name>A2YZE2_ORYSI</name>
<dbReference type="AlphaFoldDB" id="A2YZE2"/>
<reference evidence="2 3" key="1">
    <citation type="journal article" date="2005" name="PLoS Biol.">
        <title>The genomes of Oryza sativa: a history of duplications.</title>
        <authorList>
            <person name="Yu J."/>
            <person name="Wang J."/>
            <person name="Lin W."/>
            <person name="Li S."/>
            <person name="Li H."/>
            <person name="Zhou J."/>
            <person name="Ni P."/>
            <person name="Dong W."/>
            <person name="Hu S."/>
            <person name="Zeng C."/>
            <person name="Zhang J."/>
            <person name="Zhang Y."/>
            <person name="Li R."/>
            <person name="Xu Z."/>
            <person name="Li S."/>
            <person name="Li X."/>
            <person name="Zheng H."/>
            <person name="Cong L."/>
            <person name="Lin L."/>
            <person name="Yin J."/>
            <person name="Geng J."/>
            <person name="Li G."/>
            <person name="Shi J."/>
            <person name="Liu J."/>
            <person name="Lv H."/>
            <person name="Li J."/>
            <person name="Wang J."/>
            <person name="Deng Y."/>
            <person name="Ran L."/>
            <person name="Shi X."/>
            <person name="Wang X."/>
            <person name="Wu Q."/>
            <person name="Li C."/>
            <person name="Ren X."/>
            <person name="Wang J."/>
            <person name="Wang X."/>
            <person name="Li D."/>
            <person name="Liu D."/>
            <person name="Zhang X."/>
            <person name="Ji Z."/>
            <person name="Zhao W."/>
            <person name="Sun Y."/>
            <person name="Zhang Z."/>
            <person name="Bao J."/>
            <person name="Han Y."/>
            <person name="Dong L."/>
            <person name="Ji J."/>
            <person name="Chen P."/>
            <person name="Wu S."/>
            <person name="Liu J."/>
            <person name="Xiao Y."/>
            <person name="Bu D."/>
            <person name="Tan J."/>
            <person name="Yang L."/>
            <person name="Ye C."/>
            <person name="Zhang J."/>
            <person name="Xu J."/>
            <person name="Zhou Y."/>
            <person name="Yu Y."/>
            <person name="Zhang B."/>
            <person name="Zhuang S."/>
            <person name="Wei H."/>
            <person name="Liu B."/>
            <person name="Lei M."/>
            <person name="Yu H."/>
            <person name="Li Y."/>
            <person name="Xu H."/>
            <person name="Wei S."/>
            <person name="He X."/>
            <person name="Fang L."/>
            <person name="Zhang Z."/>
            <person name="Zhang Y."/>
            <person name="Huang X."/>
            <person name="Su Z."/>
            <person name="Tong W."/>
            <person name="Li J."/>
            <person name="Tong Z."/>
            <person name="Li S."/>
            <person name="Ye J."/>
            <person name="Wang L."/>
            <person name="Fang L."/>
            <person name="Lei T."/>
            <person name="Chen C."/>
            <person name="Chen H."/>
            <person name="Xu Z."/>
            <person name="Li H."/>
            <person name="Huang H."/>
            <person name="Zhang F."/>
            <person name="Xu H."/>
            <person name="Li N."/>
            <person name="Zhao C."/>
            <person name="Li S."/>
            <person name="Dong L."/>
            <person name="Huang Y."/>
            <person name="Li L."/>
            <person name="Xi Y."/>
            <person name="Qi Q."/>
            <person name="Li W."/>
            <person name="Zhang B."/>
            <person name="Hu W."/>
            <person name="Zhang Y."/>
            <person name="Tian X."/>
            <person name="Jiao Y."/>
            <person name="Liang X."/>
            <person name="Jin J."/>
            <person name="Gao L."/>
            <person name="Zheng W."/>
            <person name="Hao B."/>
            <person name="Liu S."/>
            <person name="Wang W."/>
            <person name="Yuan L."/>
            <person name="Cao M."/>
            <person name="McDermott J."/>
            <person name="Samudrala R."/>
            <person name="Wang J."/>
            <person name="Wong G.K."/>
            <person name="Yang H."/>
        </authorList>
    </citation>
    <scope>NUCLEOTIDE SEQUENCE [LARGE SCALE GENOMIC DNA]</scope>
    <source>
        <strain evidence="3">cv. 93-11</strain>
    </source>
</reference>
<organism evidence="2 3">
    <name type="scientific">Oryza sativa subsp. indica</name>
    <name type="common">Rice</name>
    <dbReference type="NCBI Taxonomy" id="39946"/>
    <lineage>
        <taxon>Eukaryota</taxon>
        <taxon>Viridiplantae</taxon>
        <taxon>Streptophyta</taxon>
        <taxon>Embryophyta</taxon>
        <taxon>Tracheophyta</taxon>
        <taxon>Spermatophyta</taxon>
        <taxon>Magnoliopsida</taxon>
        <taxon>Liliopsida</taxon>
        <taxon>Poales</taxon>
        <taxon>Poaceae</taxon>
        <taxon>BOP clade</taxon>
        <taxon>Oryzoideae</taxon>
        <taxon>Oryzeae</taxon>
        <taxon>Oryzinae</taxon>
        <taxon>Oryza</taxon>
        <taxon>Oryza sativa</taxon>
    </lineage>
</organism>
<feature type="coiled-coil region" evidence="1">
    <location>
        <begin position="71"/>
        <end position="105"/>
    </location>
</feature>
<evidence type="ECO:0000256" key="1">
    <source>
        <dbReference type="SAM" id="Coils"/>
    </source>
</evidence>
<dbReference type="Gramene" id="BGIOSGA030443-TA">
    <property type="protein sequence ID" value="BGIOSGA030443-PA"/>
    <property type="gene ID" value="BGIOSGA030443"/>
</dbReference>
<accession>A2YZE2</accession>
<evidence type="ECO:0000313" key="3">
    <source>
        <dbReference type="Proteomes" id="UP000007015"/>
    </source>
</evidence>
<protein>
    <submittedName>
        <fullName evidence="2">Uncharacterized protein</fullName>
    </submittedName>
</protein>
<keyword evidence="3" id="KW-1185">Reference proteome</keyword>
<sequence length="143" mass="15696">MAMAASSALLRSAARSIPRSLGAELRFSSRPTENAPRRLYSAAATAGPQGPQPNMTAQQGYLAEKGMSPEVMAYEANMNRALDKLEAKLDRLSAILKEREEQEKREGDARGAKLFFIVGWETGNDLRFFSLNYAERLGLGTGR</sequence>
<dbReference type="OMA" id="NMTAQQG"/>
<dbReference type="HOGENOM" id="CLU_150944_0_0_1"/>
<gene>
    <name evidence="2" type="ORF">OsI_30718</name>
</gene>
<dbReference type="EMBL" id="CM000134">
    <property type="protein sequence ID" value="EAZ08453.1"/>
    <property type="molecule type" value="Genomic_DNA"/>
</dbReference>
<proteinExistence type="predicted"/>
<keyword evidence="1" id="KW-0175">Coiled coil</keyword>
<dbReference type="Proteomes" id="UP000007015">
    <property type="component" value="Chromosome 9"/>
</dbReference>
<evidence type="ECO:0000313" key="2">
    <source>
        <dbReference type="EMBL" id="EAZ08453.1"/>
    </source>
</evidence>